<dbReference type="OMA" id="WNIATIV"/>
<feature type="transmembrane region" description="Helical" evidence="6">
    <location>
        <begin position="529"/>
        <end position="552"/>
    </location>
</feature>
<dbReference type="Pfam" id="PF01490">
    <property type="entry name" value="Aa_trans"/>
    <property type="match status" value="1"/>
</dbReference>
<dbReference type="RefSeq" id="XP_004255027.1">
    <property type="nucleotide sequence ID" value="XM_004254979.1"/>
</dbReference>
<feature type="transmembrane region" description="Helical" evidence="6">
    <location>
        <begin position="677"/>
        <end position="703"/>
    </location>
</feature>
<dbReference type="GeneID" id="14887168"/>
<accession>A0A0A1U2F3</accession>
<feature type="transmembrane region" description="Helical" evidence="6">
    <location>
        <begin position="157"/>
        <end position="182"/>
    </location>
</feature>
<organism evidence="8 9">
    <name type="scientific">Entamoeba invadens IP1</name>
    <dbReference type="NCBI Taxonomy" id="370355"/>
    <lineage>
        <taxon>Eukaryota</taxon>
        <taxon>Amoebozoa</taxon>
        <taxon>Evosea</taxon>
        <taxon>Archamoebae</taxon>
        <taxon>Mastigamoebida</taxon>
        <taxon>Entamoebidae</taxon>
        <taxon>Entamoeba</taxon>
    </lineage>
</organism>
<keyword evidence="9" id="KW-1185">Reference proteome</keyword>
<reference evidence="8 9" key="1">
    <citation type="submission" date="2012-10" db="EMBL/GenBank/DDBJ databases">
        <authorList>
            <person name="Zafar N."/>
            <person name="Inman J."/>
            <person name="Hall N."/>
            <person name="Lorenzi H."/>
            <person name="Caler E."/>
        </authorList>
    </citation>
    <scope>NUCLEOTIDE SEQUENCE [LARGE SCALE GENOMIC DNA]</scope>
    <source>
        <strain evidence="8 9">IP1</strain>
    </source>
</reference>
<evidence type="ECO:0000259" key="7">
    <source>
        <dbReference type="Pfam" id="PF01490"/>
    </source>
</evidence>
<dbReference type="KEGG" id="eiv:EIN_226190"/>
<sequence>MSKAVISSNLDNDTLSKTLEKGEFEAYPERDFEDGIHDYISENENVDLDVDIEHSDDKDSEIDEDEVARENGAEVAYKSKVVKIVRKTDEEDKEEHNDDQITKEEIKKVKKLKKTKKGFTVEDVIARNFQELLLQEKEFHRTEVGEMKRTNKTWIKIAINSVLLGFSLTNSLVGAGILSLALTCYKMGIVGFFLWNIATIVYFLITWYYYNRAIYITGAATMGELLSMFFGKVVAIIVDVCNTAFYFCVLMIYQVIATQYLFGIIQDLTSRDKFSYTMDTCYEGKTAGVYCKWHYIILYLVAVLLNFPLIIPKSVKFLNRISMLTVISAVIASFVVFGKAIYFGANDKSSNGDGTNNIPTFSGKWWPSGVMEFFTMAPFITANFQIHSCLPPLFSGTKGMSKKTKLVALQGGSLVSICTCAFLYLLMAISGNVSFDKVSSNVLNDFSNPNSTEIDWLIIVSRILMIIVVVISYPALMFPTCAGIYRYLPKKWKFTTMWNGRVAIMAIRFTILLLTTLFASFLADIGVVFSVASAIFSIFVVYICPMSIMMLWPRVEKFGSPDFRKLSVIDNIIYNKVVEGNQKFSQNDIETALGKVEAEKNEGVADVVLTINTDATGQQEIELDNIKEQKDNEENKKEVEIDGNKVNIAVNPETDMDVDIMKNRHKWIKLPDAHVPIWRYLVFIPCMVICVGLCILSVVGTILDEVK</sequence>
<evidence type="ECO:0000256" key="6">
    <source>
        <dbReference type="SAM" id="Phobius"/>
    </source>
</evidence>
<dbReference type="Proteomes" id="UP000014680">
    <property type="component" value="Unassembled WGS sequence"/>
</dbReference>
<dbReference type="OrthoDB" id="655540at2759"/>
<evidence type="ECO:0000313" key="8">
    <source>
        <dbReference type="EMBL" id="ELP88256.1"/>
    </source>
</evidence>
<gene>
    <name evidence="8" type="ORF">EIN_226190</name>
</gene>
<dbReference type="GO" id="GO:0016020">
    <property type="term" value="C:membrane"/>
    <property type="evidence" value="ECO:0007669"/>
    <property type="project" value="UniProtKB-SubCell"/>
</dbReference>
<feature type="transmembrane region" description="Helical" evidence="6">
    <location>
        <begin position="502"/>
        <end position="523"/>
    </location>
</feature>
<dbReference type="InterPro" id="IPR013057">
    <property type="entry name" value="AA_transpt_TM"/>
</dbReference>
<dbReference type="PANTHER" id="PTHR22950:SF702">
    <property type="entry name" value="AMINO ACID TRANSPORTER PROTEIN"/>
    <property type="match status" value="1"/>
</dbReference>
<proteinExistence type="predicted"/>
<dbReference type="AlphaFoldDB" id="A0A0A1U2F3"/>
<evidence type="ECO:0000313" key="9">
    <source>
        <dbReference type="Proteomes" id="UP000014680"/>
    </source>
</evidence>
<evidence type="ECO:0000256" key="5">
    <source>
        <dbReference type="SAM" id="MobiDB-lite"/>
    </source>
</evidence>
<keyword evidence="4 6" id="KW-0472">Membrane</keyword>
<dbReference type="VEuPathDB" id="AmoebaDB:EIN_226190"/>
<keyword evidence="2 6" id="KW-0812">Transmembrane</keyword>
<dbReference type="EMBL" id="KB206756">
    <property type="protein sequence ID" value="ELP88256.1"/>
    <property type="molecule type" value="Genomic_DNA"/>
</dbReference>
<feature type="domain" description="Amino acid transporter transmembrane" evidence="7">
    <location>
        <begin position="166"/>
        <end position="554"/>
    </location>
</feature>
<evidence type="ECO:0000256" key="3">
    <source>
        <dbReference type="ARBA" id="ARBA00022989"/>
    </source>
</evidence>
<evidence type="ECO:0000256" key="4">
    <source>
        <dbReference type="ARBA" id="ARBA00023136"/>
    </source>
</evidence>
<dbReference type="PANTHER" id="PTHR22950">
    <property type="entry name" value="AMINO ACID TRANSPORTER"/>
    <property type="match status" value="1"/>
</dbReference>
<feature type="transmembrane region" description="Helical" evidence="6">
    <location>
        <begin position="406"/>
        <end position="429"/>
    </location>
</feature>
<name>A0A0A1U2F3_ENTIV</name>
<evidence type="ECO:0000256" key="1">
    <source>
        <dbReference type="ARBA" id="ARBA00004141"/>
    </source>
</evidence>
<feature type="region of interest" description="Disordered" evidence="5">
    <location>
        <begin position="1"/>
        <end position="22"/>
    </location>
</feature>
<protein>
    <submittedName>
        <fullName evidence="8">Amino acid transporter, putative</fullName>
    </submittedName>
</protein>
<feature type="compositionally biased region" description="Polar residues" evidence="5">
    <location>
        <begin position="1"/>
        <end position="17"/>
    </location>
</feature>
<feature type="transmembrane region" description="Helical" evidence="6">
    <location>
        <begin position="188"/>
        <end position="209"/>
    </location>
</feature>
<dbReference type="GO" id="GO:0015179">
    <property type="term" value="F:L-amino acid transmembrane transporter activity"/>
    <property type="evidence" value="ECO:0007669"/>
    <property type="project" value="TreeGrafter"/>
</dbReference>
<feature type="transmembrane region" description="Helical" evidence="6">
    <location>
        <begin position="293"/>
        <end position="311"/>
    </location>
</feature>
<comment type="subcellular location">
    <subcellularLocation>
        <location evidence="1">Membrane</location>
        <topology evidence="1">Multi-pass membrane protein</topology>
    </subcellularLocation>
</comment>
<feature type="transmembrane region" description="Helical" evidence="6">
    <location>
        <begin position="456"/>
        <end position="481"/>
    </location>
</feature>
<evidence type="ECO:0000256" key="2">
    <source>
        <dbReference type="ARBA" id="ARBA00022692"/>
    </source>
</evidence>
<feature type="transmembrane region" description="Helical" evidence="6">
    <location>
        <begin position="323"/>
        <end position="345"/>
    </location>
</feature>
<keyword evidence="3 6" id="KW-1133">Transmembrane helix</keyword>